<feature type="transmembrane region" description="Helical" evidence="1">
    <location>
        <begin position="90"/>
        <end position="107"/>
    </location>
</feature>
<dbReference type="InterPro" id="IPR008523">
    <property type="entry name" value="DUF805"/>
</dbReference>
<accession>A0ABS2DR17</accession>
<evidence type="ECO:0000256" key="1">
    <source>
        <dbReference type="SAM" id="Phobius"/>
    </source>
</evidence>
<dbReference type="EMBL" id="JACJJC010000005">
    <property type="protein sequence ID" value="MBM6703781.1"/>
    <property type="molecule type" value="Genomic_DNA"/>
</dbReference>
<keyword evidence="1" id="KW-1133">Transmembrane helix</keyword>
<proteinExistence type="predicted"/>
<organism evidence="2 3">
    <name type="scientific">Sutterella massiliensis</name>
    <dbReference type="NCBI Taxonomy" id="1816689"/>
    <lineage>
        <taxon>Bacteria</taxon>
        <taxon>Pseudomonadati</taxon>
        <taxon>Pseudomonadota</taxon>
        <taxon>Betaproteobacteria</taxon>
        <taxon>Burkholderiales</taxon>
        <taxon>Sutterellaceae</taxon>
        <taxon>Sutterella</taxon>
    </lineage>
</organism>
<gene>
    <name evidence="2" type="ORF">H6A60_04675</name>
</gene>
<dbReference type="Proteomes" id="UP000715095">
    <property type="component" value="Unassembled WGS sequence"/>
</dbReference>
<comment type="caution">
    <text evidence="2">The sequence shown here is derived from an EMBL/GenBank/DDBJ whole genome shotgun (WGS) entry which is preliminary data.</text>
</comment>
<keyword evidence="1" id="KW-0472">Membrane</keyword>
<evidence type="ECO:0000313" key="2">
    <source>
        <dbReference type="EMBL" id="MBM6703781.1"/>
    </source>
</evidence>
<sequence>MRYDACEAYEGAAAKSAGAHGLTQWLLWVPALLGALFMRLYWPQCRIGRVTFAKGFALWALLGVAGYWLLDPIADAAWISDETIVAIAKTLPWLTGAWMLALMALLARRAHDWGLSGAWALLAEVPIANLVLIAAALFLPGRPEGRRWPQASEL</sequence>
<feature type="transmembrane region" description="Helical" evidence="1">
    <location>
        <begin position="51"/>
        <end position="70"/>
    </location>
</feature>
<keyword evidence="1" id="KW-0812">Transmembrane</keyword>
<keyword evidence="3" id="KW-1185">Reference proteome</keyword>
<dbReference type="Pfam" id="PF05656">
    <property type="entry name" value="DUF805"/>
    <property type="match status" value="1"/>
</dbReference>
<evidence type="ECO:0000313" key="3">
    <source>
        <dbReference type="Proteomes" id="UP000715095"/>
    </source>
</evidence>
<feature type="transmembrane region" description="Helical" evidence="1">
    <location>
        <begin position="25"/>
        <end position="42"/>
    </location>
</feature>
<feature type="transmembrane region" description="Helical" evidence="1">
    <location>
        <begin position="119"/>
        <end position="139"/>
    </location>
</feature>
<name>A0ABS2DR17_9BURK</name>
<reference evidence="2 3" key="1">
    <citation type="journal article" date="2021" name="Sci. Rep.">
        <title>The distribution of antibiotic resistance genes in chicken gut microbiota commensals.</title>
        <authorList>
            <person name="Juricova H."/>
            <person name="Matiasovicova J."/>
            <person name="Kubasova T."/>
            <person name="Cejkova D."/>
            <person name="Rychlik I."/>
        </authorList>
    </citation>
    <scope>NUCLEOTIDE SEQUENCE [LARGE SCALE GENOMIC DNA]</scope>
    <source>
        <strain evidence="2 3">An829</strain>
    </source>
</reference>
<protein>
    <submittedName>
        <fullName evidence="2">DUF805 domain-containing protein</fullName>
    </submittedName>
</protein>